<evidence type="ECO:0000259" key="12">
    <source>
        <dbReference type="PROSITE" id="PS50262"/>
    </source>
</evidence>
<evidence type="ECO:0000256" key="8">
    <source>
        <dbReference type="ARBA" id="ARBA00023170"/>
    </source>
</evidence>
<keyword evidence="7" id="KW-1015">Disulfide bond</keyword>
<dbReference type="GO" id="GO:0004930">
    <property type="term" value="F:G protein-coupled receptor activity"/>
    <property type="evidence" value="ECO:0007669"/>
    <property type="project" value="UniProtKB-KW"/>
</dbReference>
<dbReference type="PANTHER" id="PTHR24248">
    <property type="entry name" value="ADRENERGIC RECEPTOR-RELATED G-PROTEIN COUPLED RECEPTOR"/>
    <property type="match status" value="1"/>
</dbReference>
<keyword evidence="14" id="KW-1185">Reference proteome</keyword>
<evidence type="ECO:0000256" key="1">
    <source>
        <dbReference type="ARBA" id="ARBA00004651"/>
    </source>
</evidence>
<dbReference type="GO" id="GO:0005886">
    <property type="term" value="C:plasma membrane"/>
    <property type="evidence" value="ECO:0007669"/>
    <property type="project" value="UniProtKB-SubCell"/>
</dbReference>
<feature type="transmembrane region" description="Helical" evidence="11">
    <location>
        <begin position="308"/>
        <end position="330"/>
    </location>
</feature>
<dbReference type="EMBL" id="CAHIKZ030000772">
    <property type="protein sequence ID" value="CAE1237909.1"/>
    <property type="molecule type" value="Genomic_DNA"/>
</dbReference>
<dbReference type="Gene3D" id="1.20.1070.10">
    <property type="entry name" value="Rhodopsin 7-helix transmembrane proteins"/>
    <property type="match status" value="1"/>
</dbReference>
<dbReference type="PROSITE" id="PS00237">
    <property type="entry name" value="G_PROTEIN_RECEP_F1_1"/>
    <property type="match status" value="1"/>
</dbReference>
<keyword evidence="4 11" id="KW-1133">Transmembrane helix</keyword>
<feature type="transmembrane region" description="Helical" evidence="11">
    <location>
        <begin position="160"/>
        <end position="179"/>
    </location>
</feature>
<dbReference type="PANTHER" id="PTHR24248:SF199">
    <property type="entry name" value="IP13425P-RELATED"/>
    <property type="match status" value="1"/>
</dbReference>
<keyword evidence="5 10" id="KW-0297">G-protein coupled receptor</keyword>
<evidence type="ECO:0000256" key="4">
    <source>
        <dbReference type="ARBA" id="ARBA00022989"/>
    </source>
</evidence>
<keyword evidence="3 10" id="KW-0812">Transmembrane</keyword>
<dbReference type="PROSITE" id="PS50262">
    <property type="entry name" value="G_PROTEIN_RECEP_F1_2"/>
    <property type="match status" value="1"/>
</dbReference>
<evidence type="ECO:0000256" key="2">
    <source>
        <dbReference type="ARBA" id="ARBA00022475"/>
    </source>
</evidence>
<dbReference type="Proteomes" id="UP000597762">
    <property type="component" value="Unassembled WGS sequence"/>
</dbReference>
<keyword evidence="8 10" id="KW-0675">Receptor</keyword>
<name>A0A812BQG1_ACAPH</name>
<comment type="caution">
    <text evidence="13">The sequence shown here is derived from an EMBL/GenBank/DDBJ whole genome shotgun (WGS) entry which is preliminary data.</text>
</comment>
<sequence>MNGSTNIPLQGLQGLLTSESAPLAEEEDLPPQLAPILGVQPPKIVIGAILSLLVLATVIGNVLVFVAVSLRKNLRTVSNMFIMSLSVADFLVGTVVMIPAMLNEIFDEWLFSKTFCSIWASFDVMLCSASILNVCLISLDRYLVIMRPLRYNTIMTNRRAIILLLMCWCLSIISSFVPIETGYHNPDVPSLENLTLYSQRPKCLFIVSMPFALSVSMVTIFLPIVVAFVLYYRVSKEAKRQSCILGTLIAPTNVLLGQKVASKHIREPFTRKATVTLGIIVGAYVATWAPFLIFNIVEAVCRCIHPKLFSATVWLGYCNSLVNPIIYPLFMRDFRRVYMEGLTICCPFIKTLKRAKTKTTDYIVMQRSVSR</sequence>
<dbReference type="AlphaFoldDB" id="A0A812BQG1"/>
<evidence type="ECO:0000256" key="6">
    <source>
        <dbReference type="ARBA" id="ARBA00023136"/>
    </source>
</evidence>
<comment type="similarity">
    <text evidence="10">Belongs to the G-protein coupled receptor 1 family.</text>
</comment>
<feature type="transmembrane region" description="Helical" evidence="11">
    <location>
        <begin position="273"/>
        <end position="296"/>
    </location>
</feature>
<dbReference type="PRINTS" id="PR00237">
    <property type="entry name" value="GPCRRHODOPSN"/>
</dbReference>
<evidence type="ECO:0000313" key="14">
    <source>
        <dbReference type="Proteomes" id="UP000597762"/>
    </source>
</evidence>
<reference evidence="13" key="1">
    <citation type="submission" date="2021-01" db="EMBL/GenBank/DDBJ databases">
        <authorList>
            <person name="Li R."/>
            <person name="Bekaert M."/>
        </authorList>
    </citation>
    <scope>NUCLEOTIDE SEQUENCE</scope>
    <source>
        <strain evidence="13">Farmed</strain>
    </source>
</reference>
<accession>A0A812BQG1</accession>
<feature type="domain" description="G-protein coupled receptors family 1 profile" evidence="12">
    <location>
        <begin position="60"/>
        <end position="327"/>
    </location>
</feature>
<feature type="transmembrane region" description="Helical" evidence="11">
    <location>
        <begin position="44"/>
        <end position="68"/>
    </location>
</feature>
<dbReference type="Pfam" id="PF00001">
    <property type="entry name" value="7tm_1"/>
    <property type="match status" value="1"/>
</dbReference>
<evidence type="ECO:0000313" key="13">
    <source>
        <dbReference type="EMBL" id="CAE1237909.1"/>
    </source>
</evidence>
<comment type="subcellular location">
    <subcellularLocation>
        <location evidence="1">Cell membrane</location>
        <topology evidence="1">Multi-pass membrane protein</topology>
    </subcellularLocation>
</comment>
<evidence type="ECO:0000256" key="10">
    <source>
        <dbReference type="RuleBase" id="RU000688"/>
    </source>
</evidence>
<evidence type="ECO:0000256" key="9">
    <source>
        <dbReference type="ARBA" id="ARBA00023224"/>
    </source>
</evidence>
<dbReference type="SMART" id="SM01381">
    <property type="entry name" value="7TM_GPCR_Srsx"/>
    <property type="match status" value="1"/>
</dbReference>
<protein>
    <submittedName>
        <fullName evidence="13">HTR6</fullName>
    </submittedName>
</protein>
<dbReference type="PRINTS" id="PR01102">
    <property type="entry name" value="5HT6RECEPTR"/>
</dbReference>
<dbReference type="InterPro" id="IPR017452">
    <property type="entry name" value="GPCR_Rhodpsn_7TM"/>
</dbReference>
<keyword evidence="6 11" id="KW-0472">Membrane</keyword>
<gene>
    <name evidence="13" type="ORF">SPHA_21003</name>
</gene>
<keyword evidence="9 10" id="KW-0807">Transducer</keyword>
<dbReference type="OrthoDB" id="10018303at2759"/>
<dbReference type="FunFam" id="1.20.1070.10:FF:000523">
    <property type="entry name" value="5-hydroxytryptamine receptor 2B"/>
    <property type="match status" value="1"/>
</dbReference>
<evidence type="ECO:0000256" key="5">
    <source>
        <dbReference type="ARBA" id="ARBA00023040"/>
    </source>
</evidence>
<dbReference type="SUPFAM" id="SSF81321">
    <property type="entry name" value="Family A G protein-coupled receptor-like"/>
    <property type="match status" value="1"/>
</dbReference>
<feature type="transmembrane region" description="Helical" evidence="11">
    <location>
        <begin position="204"/>
        <end position="232"/>
    </location>
</feature>
<evidence type="ECO:0000256" key="11">
    <source>
        <dbReference type="SAM" id="Phobius"/>
    </source>
</evidence>
<keyword evidence="2" id="KW-1003">Cell membrane</keyword>
<organism evidence="13 14">
    <name type="scientific">Acanthosepion pharaonis</name>
    <name type="common">Pharaoh cuttlefish</name>
    <name type="synonym">Sepia pharaonis</name>
    <dbReference type="NCBI Taxonomy" id="158019"/>
    <lineage>
        <taxon>Eukaryota</taxon>
        <taxon>Metazoa</taxon>
        <taxon>Spiralia</taxon>
        <taxon>Lophotrochozoa</taxon>
        <taxon>Mollusca</taxon>
        <taxon>Cephalopoda</taxon>
        <taxon>Coleoidea</taxon>
        <taxon>Decapodiformes</taxon>
        <taxon>Sepiida</taxon>
        <taxon>Sepiina</taxon>
        <taxon>Sepiidae</taxon>
        <taxon>Acanthosepion</taxon>
    </lineage>
</organism>
<proteinExistence type="inferred from homology"/>
<feature type="transmembrane region" description="Helical" evidence="11">
    <location>
        <begin position="118"/>
        <end position="139"/>
    </location>
</feature>
<evidence type="ECO:0000256" key="7">
    <source>
        <dbReference type="ARBA" id="ARBA00023157"/>
    </source>
</evidence>
<evidence type="ECO:0000256" key="3">
    <source>
        <dbReference type="ARBA" id="ARBA00022692"/>
    </source>
</evidence>
<dbReference type="InterPro" id="IPR000276">
    <property type="entry name" value="GPCR_Rhodpsn"/>
</dbReference>
<feature type="transmembrane region" description="Helical" evidence="11">
    <location>
        <begin position="80"/>
        <end position="98"/>
    </location>
</feature>